<dbReference type="InterPro" id="IPR039697">
    <property type="entry name" value="Alcohol_dehydrogenase_Fe"/>
</dbReference>
<evidence type="ECO:0000259" key="4">
    <source>
        <dbReference type="Pfam" id="PF25137"/>
    </source>
</evidence>
<dbReference type="Gene3D" id="3.40.50.1970">
    <property type="match status" value="1"/>
</dbReference>
<evidence type="ECO:0000313" key="6">
    <source>
        <dbReference type="Proteomes" id="UP000334019"/>
    </source>
</evidence>
<comment type="similarity">
    <text evidence="1">Belongs to the iron-containing alcohol dehydrogenase family.</text>
</comment>
<keyword evidence="2" id="KW-0560">Oxidoreductase</keyword>
<evidence type="ECO:0000256" key="1">
    <source>
        <dbReference type="ARBA" id="ARBA00007358"/>
    </source>
</evidence>
<dbReference type="Pfam" id="PF00465">
    <property type="entry name" value="Fe-ADH"/>
    <property type="match status" value="1"/>
</dbReference>
<dbReference type="GO" id="GO:0004022">
    <property type="term" value="F:alcohol dehydrogenase (NAD+) activity"/>
    <property type="evidence" value="ECO:0007669"/>
    <property type="project" value="TreeGrafter"/>
</dbReference>
<organism evidence="5 6">
    <name type="scientific">Actinomarinicola tropica</name>
    <dbReference type="NCBI Taxonomy" id="2789776"/>
    <lineage>
        <taxon>Bacteria</taxon>
        <taxon>Bacillati</taxon>
        <taxon>Actinomycetota</taxon>
        <taxon>Acidimicrobiia</taxon>
        <taxon>Acidimicrobiales</taxon>
        <taxon>Iamiaceae</taxon>
        <taxon>Actinomarinicola</taxon>
    </lineage>
</organism>
<dbReference type="Gene3D" id="1.20.1090.10">
    <property type="entry name" value="Dehydroquinate synthase-like - alpha domain"/>
    <property type="match status" value="1"/>
</dbReference>
<dbReference type="InterPro" id="IPR056798">
    <property type="entry name" value="ADH_Fe_C"/>
</dbReference>
<proteinExistence type="inferred from homology"/>
<keyword evidence="6" id="KW-1185">Reference proteome</keyword>
<gene>
    <name evidence="5" type="ORF">GH723_06685</name>
</gene>
<dbReference type="Proteomes" id="UP000334019">
    <property type="component" value="Chromosome"/>
</dbReference>
<feature type="domain" description="Fe-containing alcohol dehydrogenase-like C-terminal" evidence="4">
    <location>
        <begin position="191"/>
        <end position="368"/>
    </location>
</feature>
<dbReference type="RefSeq" id="WP_153758926.1">
    <property type="nucleotide sequence ID" value="NZ_CP045851.1"/>
</dbReference>
<evidence type="ECO:0000259" key="3">
    <source>
        <dbReference type="Pfam" id="PF00465"/>
    </source>
</evidence>
<dbReference type="PANTHER" id="PTHR11496">
    <property type="entry name" value="ALCOHOL DEHYDROGENASE"/>
    <property type="match status" value="1"/>
</dbReference>
<dbReference type="GO" id="GO:0046872">
    <property type="term" value="F:metal ion binding"/>
    <property type="evidence" value="ECO:0007669"/>
    <property type="project" value="InterPro"/>
</dbReference>
<dbReference type="EMBL" id="CP045851">
    <property type="protein sequence ID" value="QGG94818.1"/>
    <property type="molecule type" value="Genomic_DNA"/>
</dbReference>
<protein>
    <submittedName>
        <fullName evidence="5">Iron-containing alcohol dehydrogenase</fullName>
    </submittedName>
</protein>
<accession>A0A5Q2RD84</accession>
<dbReference type="SUPFAM" id="SSF56796">
    <property type="entry name" value="Dehydroquinate synthase-like"/>
    <property type="match status" value="1"/>
</dbReference>
<dbReference type="PANTHER" id="PTHR11496:SF102">
    <property type="entry name" value="ALCOHOL DEHYDROGENASE 4"/>
    <property type="match status" value="1"/>
</dbReference>
<sequence length="369" mass="37690">MLEPWSHTSPAQQVVAGPRAVDAVAEHLRALGVRRALVVTSPTVAEADVVERLVRRAGRVITGTVASVEPHVPAHAVEAVVREVHGLGADGLISVGGGSSIDTAKAAAFLLERHSGMPGVGVTDRPGLPHLAVPITLVGAPYTASFSMVDPASRRSTTGAGPTLVPSSVLLDLDALAELPSELFARSVAVALAHGIEVAWSSASSPEARALALAGVARLAAAAPGAIDDVDDLDRRGDVLVGAVLCGRARQNSADGLQQALAQLVGARAQVGHAEAHAALLPHTTRFLADVVDTADHEALSRSLGGDDPAGAVQELLVRIGAHTTLGDLGVHDDDLEAVARQSGSHRGVQTALRPVGESDVRALLEDAC</sequence>
<dbReference type="Pfam" id="PF25137">
    <property type="entry name" value="ADH_Fe_C"/>
    <property type="match status" value="1"/>
</dbReference>
<dbReference type="AlphaFoldDB" id="A0A5Q2RD84"/>
<dbReference type="KEGG" id="atq:GH723_06685"/>
<name>A0A5Q2RD84_9ACTN</name>
<reference evidence="5 6" key="1">
    <citation type="submission" date="2019-11" db="EMBL/GenBank/DDBJ databases">
        <authorList>
            <person name="He Y."/>
        </authorList>
    </citation>
    <scope>NUCLEOTIDE SEQUENCE [LARGE SCALE GENOMIC DNA]</scope>
    <source>
        <strain evidence="5 6">SCSIO 58843</strain>
    </source>
</reference>
<dbReference type="InterPro" id="IPR001670">
    <property type="entry name" value="ADH_Fe/GldA"/>
</dbReference>
<evidence type="ECO:0000313" key="5">
    <source>
        <dbReference type="EMBL" id="QGG94818.1"/>
    </source>
</evidence>
<feature type="domain" description="Alcohol dehydrogenase iron-type/glycerol dehydrogenase GldA" evidence="3">
    <location>
        <begin position="12"/>
        <end position="172"/>
    </location>
</feature>
<evidence type="ECO:0000256" key="2">
    <source>
        <dbReference type="ARBA" id="ARBA00023002"/>
    </source>
</evidence>